<organism evidence="4">
    <name type="scientific">Ananas comosus var. bracteatus</name>
    <name type="common">red pineapple</name>
    <dbReference type="NCBI Taxonomy" id="296719"/>
    <lineage>
        <taxon>Eukaryota</taxon>
        <taxon>Viridiplantae</taxon>
        <taxon>Streptophyta</taxon>
        <taxon>Embryophyta</taxon>
        <taxon>Tracheophyta</taxon>
        <taxon>Spermatophyta</taxon>
        <taxon>Magnoliopsida</taxon>
        <taxon>Liliopsida</taxon>
        <taxon>Poales</taxon>
        <taxon>Bromeliaceae</taxon>
        <taxon>Bromelioideae</taxon>
        <taxon>Ananas</taxon>
    </lineage>
</organism>
<protein>
    <recommendedName>
        <fullName evidence="3">Sister chromatid cohesion C-terminal domain-containing protein</fullName>
    </recommendedName>
</protein>
<dbReference type="PANTHER" id="PTHR33476">
    <property type="entry name" value="EMB|CAB62613.1"/>
    <property type="match status" value="1"/>
</dbReference>
<gene>
    <name evidence="4" type="ORF">CB5_LOCUS2658</name>
</gene>
<evidence type="ECO:0000313" key="4">
    <source>
        <dbReference type="EMBL" id="CAD1819447.1"/>
    </source>
</evidence>
<dbReference type="AlphaFoldDB" id="A0A6V7NLU0"/>
<dbReference type="InterPro" id="IPR040348">
    <property type="entry name" value="POLAR-like"/>
</dbReference>
<name>A0A6V7NLU0_ANACO</name>
<keyword evidence="1" id="KW-0175">Coiled coil</keyword>
<feature type="region of interest" description="Disordered" evidence="2">
    <location>
        <begin position="70"/>
        <end position="89"/>
    </location>
</feature>
<dbReference type="InterPro" id="IPR024986">
    <property type="entry name" value="Nipped-B_C"/>
</dbReference>
<accession>A0A6V7NLU0</accession>
<feature type="coiled-coil region" evidence="1">
    <location>
        <begin position="101"/>
        <end position="128"/>
    </location>
</feature>
<feature type="domain" description="Sister chromatid cohesion C-terminal" evidence="3">
    <location>
        <begin position="217"/>
        <end position="257"/>
    </location>
</feature>
<sequence length="260" mass="29377">MSKIEAELQAELERLELNMNASSQEGRSSDLEEVIISSSFLKSKVDQELRGDVVHGQLIVDKLFDQTDIASGGDKDRDSKGSSAGGVHDTNYSVCPKELSLRLHEVIQHKLEERIKELEELLSQSLKQLQLMEPEKVLSDRTFSNSEGNLPTHFANIRDEYGNELNHAVRNLIWGLEEGRKDSAIMPPWEVLKSRELNDTHESDGDEAEEYEDDESLVHPITCVPHLIALKTDPLEVNSKLAHHLLMNMNGEYGHLIYVI</sequence>
<evidence type="ECO:0000256" key="1">
    <source>
        <dbReference type="SAM" id="Coils"/>
    </source>
</evidence>
<dbReference type="EMBL" id="LR862139">
    <property type="protein sequence ID" value="CAD1819447.1"/>
    <property type="molecule type" value="Genomic_DNA"/>
</dbReference>
<dbReference type="GO" id="GO:0008356">
    <property type="term" value="P:asymmetric cell division"/>
    <property type="evidence" value="ECO:0007669"/>
    <property type="project" value="InterPro"/>
</dbReference>
<proteinExistence type="predicted"/>
<dbReference type="Pfam" id="PF12830">
    <property type="entry name" value="Nipped-B_C"/>
    <property type="match status" value="1"/>
</dbReference>
<reference evidence="4" key="1">
    <citation type="submission" date="2020-07" db="EMBL/GenBank/DDBJ databases">
        <authorList>
            <person name="Lin J."/>
        </authorList>
    </citation>
    <scope>NUCLEOTIDE SEQUENCE</scope>
</reference>
<dbReference type="PANTHER" id="PTHR33476:SF7">
    <property type="entry name" value="EMB|CAB62613.1"/>
    <property type="match status" value="1"/>
</dbReference>
<feature type="region of interest" description="Disordered" evidence="2">
    <location>
        <begin position="196"/>
        <end position="215"/>
    </location>
</feature>
<evidence type="ECO:0000259" key="3">
    <source>
        <dbReference type="Pfam" id="PF12830"/>
    </source>
</evidence>
<feature type="compositionally biased region" description="Acidic residues" evidence="2">
    <location>
        <begin position="204"/>
        <end position="215"/>
    </location>
</feature>
<evidence type="ECO:0000256" key="2">
    <source>
        <dbReference type="SAM" id="MobiDB-lite"/>
    </source>
</evidence>